<dbReference type="AlphaFoldDB" id="A0A2T5VAZ5"/>
<keyword evidence="2 8" id="KW-0963">Cytoplasm</keyword>
<dbReference type="Gene3D" id="3.40.50.620">
    <property type="entry name" value="HUPs"/>
    <property type="match status" value="1"/>
</dbReference>
<dbReference type="PRINTS" id="PR00987">
    <property type="entry name" value="TRNASYNTHGLU"/>
</dbReference>
<feature type="domain" description="Aminoacyl-tRNA synthetase class I anticodon-binding" evidence="10">
    <location>
        <begin position="379"/>
        <end position="454"/>
    </location>
</feature>
<dbReference type="HAMAP" id="MF_00022">
    <property type="entry name" value="Glu_tRNA_synth_type1"/>
    <property type="match status" value="1"/>
</dbReference>
<proteinExistence type="inferred from homology"/>
<dbReference type="GO" id="GO:0004818">
    <property type="term" value="F:glutamate-tRNA ligase activity"/>
    <property type="evidence" value="ECO:0007669"/>
    <property type="project" value="UniProtKB-UniRule"/>
</dbReference>
<evidence type="ECO:0000256" key="6">
    <source>
        <dbReference type="ARBA" id="ARBA00022917"/>
    </source>
</evidence>
<dbReference type="InterPro" id="IPR049940">
    <property type="entry name" value="GluQ/Sye"/>
</dbReference>
<dbReference type="InterPro" id="IPR014729">
    <property type="entry name" value="Rossmann-like_a/b/a_fold"/>
</dbReference>
<evidence type="ECO:0000259" key="9">
    <source>
        <dbReference type="Pfam" id="PF00749"/>
    </source>
</evidence>
<organism evidence="11 12">
    <name type="scientific">Breoghania corrubedonensis</name>
    <dbReference type="NCBI Taxonomy" id="665038"/>
    <lineage>
        <taxon>Bacteria</taxon>
        <taxon>Pseudomonadati</taxon>
        <taxon>Pseudomonadota</taxon>
        <taxon>Alphaproteobacteria</taxon>
        <taxon>Hyphomicrobiales</taxon>
        <taxon>Stappiaceae</taxon>
        <taxon>Breoghania</taxon>
    </lineage>
</organism>
<dbReference type="PANTHER" id="PTHR43311:SF2">
    <property type="entry name" value="GLUTAMATE--TRNA LIGASE, MITOCHONDRIAL-RELATED"/>
    <property type="match status" value="1"/>
</dbReference>
<dbReference type="OrthoDB" id="9807503at2"/>
<evidence type="ECO:0000313" key="12">
    <source>
        <dbReference type="Proteomes" id="UP000244081"/>
    </source>
</evidence>
<dbReference type="InterPro" id="IPR000924">
    <property type="entry name" value="Glu/Gln-tRNA-synth"/>
</dbReference>
<dbReference type="PANTHER" id="PTHR43311">
    <property type="entry name" value="GLUTAMATE--TRNA LIGASE"/>
    <property type="match status" value="1"/>
</dbReference>
<dbReference type="Pfam" id="PF00749">
    <property type="entry name" value="tRNA-synt_1c"/>
    <property type="match status" value="1"/>
</dbReference>
<evidence type="ECO:0000259" key="10">
    <source>
        <dbReference type="Pfam" id="PF19269"/>
    </source>
</evidence>
<feature type="short sequence motif" description="'HIGH' region" evidence="8">
    <location>
        <begin position="9"/>
        <end position="19"/>
    </location>
</feature>
<comment type="catalytic activity">
    <reaction evidence="8">
        <text>tRNA(Glu) + L-glutamate + ATP = L-glutamyl-tRNA(Glu) + AMP + diphosphate</text>
        <dbReference type="Rhea" id="RHEA:23540"/>
        <dbReference type="Rhea" id="RHEA-COMP:9663"/>
        <dbReference type="Rhea" id="RHEA-COMP:9680"/>
        <dbReference type="ChEBI" id="CHEBI:29985"/>
        <dbReference type="ChEBI" id="CHEBI:30616"/>
        <dbReference type="ChEBI" id="CHEBI:33019"/>
        <dbReference type="ChEBI" id="CHEBI:78442"/>
        <dbReference type="ChEBI" id="CHEBI:78520"/>
        <dbReference type="ChEBI" id="CHEBI:456215"/>
        <dbReference type="EC" id="6.1.1.17"/>
    </reaction>
</comment>
<dbReference type="PROSITE" id="PS00178">
    <property type="entry name" value="AA_TRNA_LIGASE_I"/>
    <property type="match status" value="1"/>
</dbReference>
<dbReference type="InterPro" id="IPR020058">
    <property type="entry name" value="Glu/Gln-tRNA-synth_Ib_cat-dom"/>
</dbReference>
<reference evidence="11 12" key="1">
    <citation type="submission" date="2018-04" db="EMBL/GenBank/DDBJ databases">
        <title>Genomic Encyclopedia of Archaeal and Bacterial Type Strains, Phase II (KMG-II): from individual species to whole genera.</title>
        <authorList>
            <person name="Goeker M."/>
        </authorList>
    </citation>
    <scope>NUCLEOTIDE SEQUENCE [LARGE SCALE GENOMIC DNA]</scope>
    <source>
        <strain evidence="11 12">DSM 23382</strain>
    </source>
</reference>
<dbReference type="SUPFAM" id="SSF48163">
    <property type="entry name" value="An anticodon-binding domain of class I aminoacyl-tRNA synthetases"/>
    <property type="match status" value="1"/>
</dbReference>
<keyword evidence="3 8" id="KW-0436">Ligase</keyword>
<keyword evidence="6 8" id="KW-0648">Protein biosynthesis</keyword>
<keyword evidence="5 8" id="KW-0067">ATP-binding</keyword>
<dbReference type="GO" id="GO:0005737">
    <property type="term" value="C:cytoplasm"/>
    <property type="evidence" value="ECO:0007669"/>
    <property type="project" value="UniProtKB-SubCell"/>
</dbReference>
<comment type="function">
    <text evidence="8">Catalyzes the attachment of glutamate to tRNA(Glu) in a two-step reaction: glutamate is first activated by ATP to form Glu-AMP and then transferred to the acceptor end of tRNA(Glu).</text>
</comment>
<dbReference type="InterPro" id="IPR001412">
    <property type="entry name" value="aa-tRNA-synth_I_CS"/>
</dbReference>
<sequence>MTATVRFAPSPTGQIHIGNARTALFNALFARQRSGSFVLRLDDTDVARSREEYALGIIRDLEWLGIAPDRIERQSTRFAFYDEAAEKLKQAGLLYPCFETPEELDRRRKRRRARGLPPIYDRSALKLSDEQKAALEAEGRKPHWRFLLPNFESDPFKTRRSEITWSDLCRGEQSVDLASLSDPVLLREDGTYLYTLPSIVDDIDFAMTHVIRGEDHVANTAVQIAIFHALGATPPVFGHHNLLTTASGEGLSKRSGALSISALREAGYEPMTVASLAVLIGSSDAVEPMASLDALTAQFDLAHVSRAPARFDPADLDALNARLLREMPADRIAGRLIEMGVPADKVSALWDTVSGNIEKVSDVEGWWRIVSSQIEPDIAAEDREFLEEAARHLPEEPWDGETWKSWTGALKAATGRKGKGLFMPLRKALTGLEHGPELARLLPLIGRRNTLDRLV</sequence>
<dbReference type="RefSeq" id="WP_107989751.1">
    <property type="nucleotide sequence ID" value="NZ_QAYG01000003.1"/>
</dbReference>
<dbReference type="InterPro" id="IPR020751">
    <property type="entry name" value="aa-tRNA-synth_I_codon-bd_sub2"/>
</dbReference>
<accession>A0A2T5VAZ5</accession>
<dbReference type="GO" id="GO:0006424">
    <property type="term" value="P:glutamyl-tRNA aminoacylation"/>
    <property type="evidence" value="ECO:0007669"/>
    <property type="project" value="UniProtKB-UniRule"/>
</dbReference>
<dbReference type="InterPro" id="IPR045462">
    <property type="entry name" value="aa-tRNA-synth_I_cd-bd"/>
</dbReference>
<comment type="subunit">
    <text evidence="8">Monomer.</text>
</comment>
<evidence type="ECO:0000256" key="4">
    <source>
        <dbReference type="ARBA" id="ARBA00022741"/>
    </source>
</evidence>
<dbReference type="Pfam" id="PF19269">
    <property type="entry name" value="Anticodon_2"/>
    <property type="match status" value="1"/>
</dbReference>
<evidence type="ECO:0000256" key="2">
    <source>
        <dbReference type="ARBA" id="ARBA00022490"/>
    </source>
</evidence>
<dbReference type="EC" id="6.1.1.17" evidence="8"/>
<name>A0A2T5VAZ5_9HYPH</name>
<dbReference type="GO" id="GO:0005524">
    <property type="term" value="F:ATP binding"/>
    <property type="evidence" value="ECO:0007669"/>
    <property type="project" value="UniProtKB-UniRule"/>
</dbReference>
<comment type="subcellular location">
    <subcellularLocation>
        <location evidence="8">Cytoplasm</location>
    </subcellularLocation>
</comment>
<comment type="caution">
    <text evidence="11">The sequence shown here is derived from an EMBL/GenBank/DDBJ whole genome shotgun (WGS) entry which is preliminary data.</text>
</comment>
<dbReference type="Proteomes" id="UP000244081">
    <property type="component" value="Unassembled WGS sequence"/>
</dbReference>
<keyword evidence="12" id="KW-1185">Reference proteome</keyword>
<dbReference type="InterPro" id="IPR008925">
    <property type="entry name" value="aa_tRNA-synth_I_cd-bd_sf"/>
</dbReference>
<evidence type="ECO:0000313" key="11">
    <source>
        <dbReference type="EMBL" id="PTW60925.1"/>
    </source>
</evidence>
<feature type="short sequence motif" description="'KMSKS' region" evidence="8">
    <location>
        <begin position="250"/>
        <end position="254"/>
    </location>
</feature>
<dbReference type="Gene3D" id="1.10.10.350">
    <property type="match status" value="1"/>
</dbReference>
<dbReference type="InterPro" id="IPR004527">
    <property type="entry name" value="Glu-tRNA-ligase_bac/mito"/>
</dbReference>
<dbReference type="GO" id="GO:0000049">
    <property type="term" value="F:tRNA binding"/>
    <property type="evidence" value="ECO:0007669"/>
    <property type="project" value="InterPro"/>
</dbReference>
<gene>
    <name evidence="8" type="primary">gltX</name>
    <name evidence="11" type="ORF">C8N35_103106</name>
</gene>
<protein>
    <recommendedName>
        <fullName evidence="8">Glutamate--tRNA ligase</fullName>
        <ecNumber evidence="8">6.1.1.17</ecNumber>
    </recommendedName>
    <alternativeName>
        <fullName evidence="8">Glutamyl-tRNA synthetase</fullName>
        <shortName evidence="8">GluRS</shortName>
    </alternativeName>
</protein>
<comment type="similarity">
    <text evidence="1 8">Belongs to the class-I aminoacyl-tRNA synthetase family. Glutamate--tRNA ligase type 1 subfamily.</text>
</comment>
<feature type="domain" description="Glutamyl/glutaminyl-tRNA synthetase class Ib catalytic" evidence="9">
    <location>
        <begin position="4"/>
        <end position="317"/>
    </location>
</feature>
<evidence type="ECO:0000256" key="3">
    <source>
        <dbReference type="ARBA" id="ARBA00022598"/>
    </source>
</evidence>
<dbReference type="SUPFAM" id="SSF52374">
    <property type="entry name" value="Nucleotidylyl transferase"/>
    <property type="match status" value="1"/>
</dbReference>
<evidence type="ECO:0000256" key="8">
    <source>
        <dbReference type="HAMAP-Rule" id="MF_00022"/>
    </source>
</evidence>
<comment type="caution">
    <text evidence="8">Lacks conserved residue(s) required for the propagation of feature annotation.</text>
</comment>
<evidence type="ECO:0000256" key="1">
    <source>
        <dbReference type="ARBA" id="ARBA00007894"/>
    </source>
</evidence>
<evidence type="ECO:0000256" key="5">
    <source>
        <dbReference type="ARBA" id="ARBA00022840"/>
    </source>
</evidence>
<keyword evidence="7 8" id="KW-0030">Aminoacyl-tRNA synthetase</keyword>
<keyword evidence="4 8" id="KW-0547">Nucleotide-binding</keyword>
<evidence type="ECO:0000256" key="7">
    <source>
        <dbReference type="ARBA" id="ARBA00023146"/>
    </source>
</evidence>
<dbReference type="EMBL" id="QAYG01000003">
    <property type="protein sequence ID" value="PTW60925.1"/>
    <property type="molecule type" value="Genomic_DNA"/>
</dbReference>
<dbReference type="NCBIfam" id="TIGR00464">
    <property type="entry name" value="gltX_bact"/>
    <property type="match status" value="1"/>
</dbReference>
<feature type="binding site" evidence="8">
    <location>
        <position position="253"/>
    </location>
    <ligand>
        <name>ATP</name>
        <dbReference type="ChEBI" id="CHEBI:30616"/>
    </ligand>
</feature>